<feature type="domain" description="NodB homology" evidence="2">
    <location>
        <begin position="57"/>
        <end position="233"/>
    </location>
</feature>
<dbReference type="Pfam" id="PF01522">
    <property type="entry name" value="Polysacc_deac_1"/>
    <property type="match status" value="1"/>
</dbReference>
<evidence type="ECO:0000256" key="1">
    <source>
        <dbReference type="SAM" id="Phobius"/>
    </source>
</evidence>
<dbReference type="AlphaFoldDB" id="A0A0U1KVZ0"/>
<name>A0A0U1KVZ0_9FIRM</name>
<sequence length="240" mass="26788">MQCKVVTVGKVRAWYVYFTIGVFMVVAMLAGSLQPLVSTTQLAAAVPPVFQGNPSQPQIALACNVFWGEEYLPDMLKTLDENNIHITFFIGGSWANKYPEVLKDMANRGHELGNHTYSHPHPNILSKEKNKEQIVKTEELVNSVTGIKTNLYAPPYGEYNNTVLLAAQELDYTTIMWSIDTIDWKRPPPEVITERVLKKLHNGAIILMHPTAPTAQALPGLIAEIKKRGYTITTVSDILK</sequence>
<accession>A0A0U1KVZ0</accession>
<dbReference type="RefSeq" id="WP_021167636.1">
    <property type="nucleotide sequence ID" value="NZ_CTRP01000004.1"/>
</dbReference>
<evidence type="ECO:0000313" key="3">
    <source>
        <dbReference type="EMBL" id="CQR71541.1"/>
    </source>
</evidence>
<dbReference type="GO" id="GO:0016810">
    <property type="term" value="F:hydrolase activity, acting on carbon-nitrogen (but not peptide) bonds"/>
    <property type="evidence" value="ECO:0007669"/>
    <property type="project" value="InterPro"/>
</dbReference>
<gene>
    <name evidence="3" type="ORF">SpAn4DRAFT_4046</name>
</gene>
<dbReference type="GO" id="GO:0016020">
    <property type="term" value="C:membrane"/>
    <property type="evidence" value="ECO:0007669"/>
    <property type="project" value="TreeGrafter"/>
</dbReference>
<evidence type="ECO:0000259" key="2">
    <source>
        <dbReference type="PROSITE" id="PS51677"/>
    </source>
</evidence>
<dbReference type="CDD" id="cd10950">
    <property type="entry name" value="CE4_BsYlxY_like"/>
    <property type="match status" value="1"/>
</dbReference>
<dbReference type="PROSITE" id="PS51677">
    <property type="entry name" value="NODB"/>
    <property type="match status" value="1"/>
</dbReference>
<evidence type="ECO:0000313" key="4">
    <source>
        <dbReference type="Proteomes" id="UP000049855"/>
    </source>
</evidence>
<keyword evidence="1" id="KW-0812">Transmembrane</keyword>
<dbReference type="PANTHER" id="PTHR10587:SF80">
    <property type="entry name" value="CHITOOLIGOSACCHARIDE DEACETYLASE"/>
    <property type="match status" value="1"/>
</dbReference>
<organism evidence="3 4">
    <name type="scientific">Sporomusa ovata</name>
    <dbReference type="NCBI Taxonomy" id="2378"/>
    <lineage>
        <taxon>Bacteria</taxon>
        <taxon>Bacillati</taxon>
        <taxon>Bacillota</taxon>
        <taxon>Negativicutes</taxon>
        <taxon>Selenomonadales</taxon>
        <taxon>Sporomusaceae</taxon>
        <taxon>Sporomusa</taxon>
    </lineage>
</organism>
<dbReference type="SUPFAM" id="SSF88713">
    <property type="entry name" value="Glycoside hydrolase/deacetylase"/>
    <property type="match status" value="1"/>
</dbReference>
<proteinExistence type="predicted"/>
<keyword evidence="4" id="KW-1185">Reference proteome</keyword>
<dbReference type="InterPro" id="IPR002509">
    <property type="entry name" value="NODB_dom"/>
</dbReference>
<protein>
    <submittedName>
        <fullName evidence="3">FIG007013: polysaccharide deacetylase, putative</fullName>
    </submittedName>
</protein>
<dbReference type="InterPro" id="IPR011330">
    <property type="entry name" value="Glyco_hydro/deAcase_b/a-brl"/>
</dbReference>
<reference evidence="4" key="1">
    <citation type="submission" date="2015-03" db="EMBL/GenBank/DDBJ databases">
        <authorList>
            <person name="Nijsse Bart"/>
        </authorList>
    </citation>
    <scope>NUCLEOTIDE SEQUENCE [LARGE SCALE GENOMIC DNA]</scope>
</reference>
<dbReference type="PANTHER" id="PTHR10587">
    <property type="entry name" value="GLYCOSYL TRANSFERASE-RELATED"/>
    <property type="match status" value="1"/>
</dbReference>
<dbReference type="Gene3D" id="3.20.20.370">
    <property type="entry name" value="Glycoside hydrolase/deacetylase"/>
    <property type="match status" value="1"/>
</dbReference>
<feature type="transmembrane region" description="Helical" evidence="1">
    <location>
        <begin position="12"/>
        <end position="33"/>
    </location>
</feature>
<dbReference type="GO" id="GO:0005975">
    <property type="term" value="P:carbohydrate metabolic process"/>
    <property type="evidence" value="ECO:0007669"/>
    <property type="project" value="InterPro"/>
</dbReference>
<dbReference type="InterPro" id="IPR050248">
    <property type="entry name" value="Polysacc_deacetylase_ArnD"/>
</dbReference>
<keyword evidence="1" id="KW-0472">Membrane</keyword>
<dbReference type="Proteomes" id="UP000049855">
    <property type="component" value="Unassembled WGS sequence"/>
</dbReference>
<dbReference type="EMBL" id="CTRP01000004">
    <property type="protein sequence ID" value="CQR71541.1"/>
    <property type="molecule type" value="Genomic_DNA"/>
</dbReference>
<keyword evidence="1" id="KW-1133">Transmembrane helix</keyword>